<name>A0A0S7WNG4_UNCT6</name>
<dbReference type="AlphaFoldDB" id="A0A0S7WNG4"/>
<evidence type="ECO:0008006" key="3">
    <source>
        <dbReference type="Google" id="ProtNLM"/>
    </source>
</evidence>
<reference evidence="1 2" key="1">
    <citation type="journal article" date="2015" name="Microbiome">
        <title>Genomic resolution of linkages in carbon, nitrogen, and sulfur cycling among widespread estuary sediment bacteria.</title>
        <authorList>
            <person name="Baker B.J."/>
            <person name="Lazar C.S."/>
            <person name="Teske A.P."/>
            <person name="Dick G.J."/>
        </authorList>
    </citation>
    <scope>NUCLEOTIDE SEQUENCE [LARGE SCALE GENOMIC DNA]</scope>
    <source>
        <strain evidence="1">DG_26</strain>
    </source>
</reference>
<comment type="caution">
    <text evidence="1">The sequence shown here is derived from an EMBL/GenBank/DDBJ whole genome shotgun (WGS) entry which is preliminary data.</text>
</comment>
<sequence>MRNTTRCKLKGGEMRSKLFIGLICTMLIVPFVNAQPKVKLGGLFYVYSFMWKNADFNGDTDDGDQHFYLHGDLHGTADFGKGISAKVKIGDWGTFGRHSIFGTGPDGLAVPSWYYGWDEVGVHIMEAYLMASNLWDSPFGLQVGKQHVLYGDGMVAFDGGEDGFMGGKLFYNHEMFDMDLFWYRLIEGGGTSYIGSGMTNIPDDLDLFGAYGTLKLMEGGIHLSPYWFWRTESWKYAPEAKDTVYSDNPMWLGGRVEGTPIGALHVKGEVAMMMGKYEDMMDTLDYKGMAFMGEANYSLDEMGVPVSFGGAYVSFSGDDDDTDDEWKVYESATNGPYTFGFYKGWPGFGPAHTLLTGYGFACCAYWESMMANLNVINGHLQYATGPVALRVDFFNYARNAVPEGVESAMGNEIGVHMTYNYMDALTFGFAGGYFMPGEYFGEDLDAMLGGYIYMAKGF</sequence>
<protein>
    <recommendedName>
        <fullName evidence="3">Alginate export domain-containing protein</fullName>
    </recommendedName>
</protein>
<evidence type="ECO:0000313" key="1">
    <source>
        <dbReference type="EMBL" id="KPJ51164.1"/>
    </source>
</evidence>
<organism evidence="1 2">
    <name type="scientific">candidate division TA06 bacterium DG_26</name>
    <dbReference type="NCBI Taxonomy" id="1703771"/>
    <lineage>
        <taxon>Bacteria</taxon>
        <taxon>Bacteria division TA06</taxon>
    </lineage>
</organism>
<dbReference type="EMBL" id="LIZT01000005">
    <property type="protein sequence ID" value="KPJ51164.1"/>
    <property type="molecule type" value="Genomic_DNA"/>
</dbReference>
<dbReference type="Proteomes" id="UP000051124">
    <property type="component" value="Unassembled WGS sequence"/>
</dbReference>
<evidence type="ECO:0000313" key="2">
    <source>
        <dbReference type="Proteomes" id="UP000051124"/>
    </source>
</evidence>
<dbReference type="Gene3D" id="2.40.160.100">
    <property type="match status" value="1"/>
</dbReference>
<proteinExistence type="predicted"/>
<dbReference type="InterPro" id="IPR053728">
    <property type="entry name" value="Alginate_Permeability_Chnl"/>
</dbReference>
<gene>
    <name evidence="1" type="ORF">AMJ40_00750</name>
</gene>
<accession>A0A0S7WNG4</accession>